<dbReference type="AlphaFoldDB" id="A0A1A3BPL0"/>
<organism evidence="1 2">
    <name type="scientific">Mycobacterium asiaticum</name>
    <dbReference type="NCBI Taxonomy" id="1790"/>
    <lineage>
        <taxon>Bacteria</taxon>
        <taxon>Bacillati</taxon>
        <taxon>Actinomycetota</taxon>
        <taxon>Actinomycetes</taxon>
        <taxon>Mycobacteriales</taxon>
        <taxon>Mycobacteriaceae</taxon>
        <taxon>Mycobacterium</taxon>
    </lineage>
</organism>
<name>A0A1A3BPL0_MYCAS</name>
<gene>
    <name evidence="1" type="ORF">A9X01_00130</name>
</gene>
<comment type="caution">
    <text evidence="1">The sequence shown here is derived from an EMBL/GenBank/DDBJ whole genome shotgun (WGS) entry which is preliminary data.</text>
</comment>
<dbReference type="RefSeq" id="WP_007170766.1">
    <property type="nucleotide sequence ID" value="NZ_LZKQ01000272.1"/>
</dbReference>
<proteinExistence type="predicted"/>
<dbReference type="Proteomes" id="UP000093795">
    <property type="component" value="Unassembled WGS sequence"/>
</dbReference>
<evidence type="ECO:0000313" key="1">
    <source>
        <dbReference type="EMBL" id="OBI76915.1"/>
    </source>
</evidence>
<accession>A0A1A3BPL0</accession>
<dbReference type="EMBL" id="LZKQ01000272">
    <property type="protein sequence ID" value="OBI76915.1"/>
    <property type="molecule type" value="Genomic_DNA"/>
</dbReference>
<reference evidence="1 2" key="1">
    <citation type="submission" date="2016-06" db="EMBL/GenBank/DDBJ databases">
        <authorList>
            <person name="Kjaerup R.B."/>
            <person name="Dalgaard T.S."/>
            <person name="Juul-Madsen H.R."/>
        </authorList>
    </citation>
    <scope>NUCLEOTIDE SEQUENCE [LARGE SCALE GENOMIC DNA]</scope>
    <source>
        <strain evidence="1 2">1081914.2</strain>
    </source>
</reference>
<protein>
    <submittedName>
        <fullName evidence="1">Uncharacterized protein</fullName>
    </submittedName>
</protein>
<dbReference type="OrthoDB" id="4742008at2"/>
<evidence type="ECO:0000313" key="2">
    <source>
        <dbReference type="Proteomes" id="UP000093795"/>
    </source>
</evidence>
<dbReference type="GeneID" id="77304341"/>
<sequence length="270" mass="29568">MSEHEYLQWLAEQWRQEQHQEWQAKYRGVEHLAVLGARHRDLVSALTESARWAVGTATLGIPPESTARVAGWATDLERAACDLRLAGMKFAAAICDLGLTWDFLQPDQPSAPSDWIKKSRPWLAPDPGLVEFAAEDRFGLSLLAATRAAGESWSTEVAVAPHFLSALSSAVELEPYSAAGSLAAQRAVATLERACVESVGISYNRMLFRGRGWARDASAITEEDVDVIAEWMRTLADAGIPKALCEAVFRDFPVVYDHALAAARSKAESM</sequence>